<sequence length="999" mass="113402">MSQPDVPPHLRSQNTLTNNYLTENVTVGVGEECDGNPALSYPQNGSDITLFGALSQSAKAVDARKQYLNDALLLVNALVENKLVVANPVPDEEPSPEPVQEAKITRIPPEDWRKVKKGRNIDPEQSVLLVSSKANVKTNLRKGRKTTKHPKPYTPEKKPVGINEAADGSERLDVPYRLAINSNYLLEALGQWIGPELCVRENVLVRPFKYLVVHEQEIRQSCNDLESLYEQAEAEAEAQAEAGAKQEHETTKKDLKNEKETAREAADRARRERDEFRCLIEFMDRDMADIFDIKRQIIDKTLTEIAFEHLWQLFRPGHLAYRFNAPDDGSRCQAYRILHVTGGRVCFDTGNKSSFDPVGDRKWEFDSETEEACRDTVSSDHDITSFLIDCFYIDFDGRRVGPRPKRLAIERYSGTRPIKLLPIYPAFLHPDDEQIQAKLITRGKPFLELALGSHKRYDGNTFRETHKTSGYYNGNSFVIERAEVHNEVIVDQTTGVEHLNRIYGGFRIKLGGSILLNPTESNSRETFDPFPEQEDNDWVDDVVGDPRFELGCRAEFLQSTDLLNFRDPEIQELSDDCLMLLPPRLYGYSLQYRKWFALDINCITEIPPWSDATRFEDLVLPEGHRMLLQALVKNHVRVPKQSSVAGEMTTEPVSLDVVAGKGKGLIILLHGVPGVGKTSTAECVAAELKRPLLPITCGDIGITAPDAESTLVSFCSLAQKWKCVLLLDEADVFLAKREKGDLVRNSLVSVFLRVLEYYSGVIILTTNRVGEFDEAFRSRIHISLYFPKLTQSSTKEIWEKNIARLKTGSINIDVEEDKILRFIDKDWELNKSRPSRRWNGRQIKNAFQTAVALARWDFYENERSKDLKRPLLRAAHFNRVAQTSAHFDDYIRDVHGFREEDDSYGIIAERDEIRRDSNIGTIPEQPILKPVRHQTGSSPGAGAYGSSTTRCRGHDLFDDIPSDSDEDDENILQLKLKLARAKRKKGLAVEAFNDEDEAW</sequence>
<organism evidence="3 4">
    <name type="scientific">Podospora didyma</name>
    <dbReference type="NCBI Taxonomy" id="330526"/>
    <lineage>
        <taxon>Eukaryota</taxon>
        <taxon>Fungi</taxon>
        <taxon>Dikarya</taxon>
        <taxon>Ascomycota</taxon>
        <taxon>Pezizomycotina</taxon>
        <taxon>Sordariomycetes</taxon>
        <taxon>Sordariomycetidae</taxon>
        <taxon>Sordariales</taxon>
        <taxon>Podosporaceae</taxon>
        <taxon>Podospora</taxon>
    </lineage>
</organism>
<dbReference type="EMBL" id="JAULSW010000011">
    <property type="protein sequence ID" value="KAK3367802.1"/>
    <property type="molecule type" value="Genomic_DNA"/>
</dbReference>
<dbReference type="InterPro" id="IPR056599">
    <property type="entry name" value="AAA_lid_fung"/>
</dbReference>
<feature type="compositionally biased region" description="Low complexity" evidence="1">
    <location>
        <begin position="935"/>
        <end position="949"/>
    </location>
</feature>
<dbReference type="SUPFAM" id="SSF52540">
    <property type="entry name" value="P-loop containing nucleoside triphosphate hydrolases"/>
    <property type="match status" value="1"/>
</dbReference>
<dbReference type="InterPro" id="IPR027417">
    <property type="entry name" value="P-loop_NTPase"/>
</dbReference>
<dbReference type="CDD" id="cd19481">
    <property type="entry name" value="RecA-like_protease"/>
    <property type="match status" value="1"/>
</dbReference>
<reference evidence="3" key="2">
    <citation type="submission" date="2023-06" db="EMBL/GenBank/DDBJ databases">
        <authorList>
            <consortium name="Lawrence Berkeley National Laboratory"/>
            <person name="Haridas S."/>
            <person name="Hensen N."/>
            <person name="Bonometti L."/>
            <person name="Westerberg I."/>
            <person name="Brannstrom I.O."/>
            <person name="Guillou S."/>
            <person name="Cros-Aarteil S."/>
            <person name="Calhoun S."/>
            <person name="Kuo A."/>
            <person name="Mondo S."/>
            <person name="Pangilinan J."/>
            <person name="Riley R."/>
            <person name="LaButti K."/>
            <person name="Andreopoulos B."/>
            <person name="Lipzen A."/>
            <person name="Chen C."/>
            <person name="Yanf M."/>
            <person name="Daum C."/>
            <person name="Ng V."/>
            <person name="Clum A."/>
            <person name="Steindorff A."/>
            <person name="Ohm R."/>
            <person name="Martin F."/>
            <person name="Silar P."/>
            <person name="Natvig D."/>
            <person name="Lalanne C."/>
            <person name="Gautier V."/>
            <person name="Ament-velasquez S.L."/>
            <person name="Kruys A."/>
            <person name="Hutchinson M.I."/>
            <person name="Powell A.J."/>
            <person name="Barry K."/>
            <person name="Miller A.N."/>
            <person name="Grigoriev I.V."/>
            <person name="Debuchy R."/>
            <person name="Gladieux P."/>
            <person name="Thoren M.H."/>
            <person name="Johannesson H."/>
        </authorList>
    </citation>
    <scope>NUCLEOTIDE SEQUENCE</scope>
    <source>
        <strain evidence="3">CBS 232.78</strain>
    </source>
</reference>
<gene>
    <name evidence="3" type="ORF">B0H63DRAFT_442499</name>
</gene>
<reference evidence="3" key="1">
    <citation type="journal article" date="2023" name="Mol. Phylogenet. Evol.">
        <title>Genome-scale phylogeny and comparative genomics of the fungal order Sordariales.</title>
        <authorList>
            <person name="Hensen N."/>
            <person name="Bonometti L."/>
            <person name="Westerberg I."/>
            <person name="Brannstrom I.O."/>
            <person name="Guillou S."/>
            <person name="Cros-Aarteil S."/>
            <person name="Calhoun S."/>
            <person name="Haridas S."/>
            <person name="Kuo A."/>
            <person name="Mondo S."/>
            <person name="Pangilinan J."/>
            <person name="Riley R."/>
            <person name="LaButti K."/>
            <person name="Andreopoulos B."/>
            <person name="Lipzen A."/>
            <person name="Chen C."/>
            <person name="Yan M."/>
            <person name="Daum C."/>
            <person name="Ng V."/>
            <person name="Clum A."/>
            <person name="Steindorff A."/>
            <person name="Ohm R.A."/>
            <person name="Martin F."/>
            <person name="Silar P."/>
            <person name="Natvig D.O."/>
            <person name="Lalanne C."/>
            <person name="Gautier V."/>
            <person name="Ament-Velasquez S.L."/>
            <person name="Kruys A."/>
            <person name="Hutchinson M.I."/>
            <person name="Powell A.J."/>
            <person name="Barry K."/>
            <person name="Miller A.N."/>
            <person name="Grigoriev I.V."/>
            <person name="Debuchy R."/>
            <person name="Gladieux P."/>
            <person name="Hiltunen Thoren M."/>
            <person name="Johannesson H."/>
        </authorList>
    </citation>
    <scope>NUCLEOTIDE SEQUENCE</scope>
    <source>
        <strain evidence="3">CBS 232.78</strain>
    </source>
</reference>
<dbReference type="SMART" id="SM00382">
    <property type="entry name" value="AAA"/>
    <property type="match status" value="1"/>
</dbReference>
<dbReference type="GO" id="GO:0005524">
    <property type="term" value="F:ATP binding"/>
    <property type="evidence" value="ECO:0007669"/>
    <property type="project" value="InterPro"/>
</dbReference>
<evidence type="ECO:0000259" key="2">
    <source>
        <dbReference type="SMART" id="SM00382"/>
    </source>
</evidence>
<evidence type="ECO:0000256" key="1">
    <source>
        <dbReference type="SAM" id="MobiDB-lite"/>
    </source>
</evidence>
<evidence type="ECO:0000313" key="4">
    <source>
        <dbReference type="Proteomes" id="UP001285441"/>
    </source>
</evidence>
<dbReference type="Pfam" id="PF22942">
    <property type="entry name" value="DUF7025"/>
    <property type="match status" value="1"/>
</dbReference>
<dbReference type="AlphaFoldDB" id="A0AAE0K168"/>
<dbReference type="Gene3D" id="3.40.50.300">
    <property type="entry name" value="P-loop containing nucleotide triphosphate hydrolases"/>
    <property type="match status" value="1"/>
</dbReference>
<keyword evidence="4" id="KW-1185">Reference proteome</keyword>
<dbReference type="InterPro" id="IPR003959">
    <property type="entry name" value="ATPase_AAA_core"/>
</dbReference>
<feature type="compositionally biased region" description="Acidic residues" evidence="1">
    <location>
        <begin position="958"/>
        <end position="967"/>
    </location>
</feature>
<dbReference type="PANTHER" id="PTHR46411">
    <property type="entry name" value="FAMILY ATPASE, PUTATIVE-RELATED"/>
    <property type="match status" value="1"/>
</dbReference>
<feature type="region of interest" description="Disordered" evidence="1">
    <location>
        <begin position="931"/>
        <end position="967"/>
    </location>
</feature>
<dbReference type="PANTHER" id="PTHR46411:SF3">
    <property type="entry name" value="AAA+ ATPASE DOMAIN-CONTAINING PROTEIN"/>
    <property type="match status" value="1"/>
</dbReference>
<name>A0AAE0K168_9PEZI</name>
<feature type="region of interest" description="Disordered" evidence="1">
    <location>
        <begin position="143"/>
        <end position="166"/>
    </location>
</feature>
<dbReference type="InterPro" id="IPR054289">
    <property type="entry name" value="DUF7025"/>
</dbReference>
<dbReference type="InterPro" id="IPR003593">
    <property type="entry name" value="AAA+_ATPase"/>
</dbReference>
<feature type="compositionally biased region" description="Basic and acidic residues" evidence="1">
    <location>
        <begin position="244"/>
        <end position="268"/>
    </location>
</feature>
<proteinExistence type="predicted"/>
<dbReference type="GO" id="GO:0016887">
    <property type="term" value="F:ATP hydrolysis activity"/>
    <property type="evidence" value="ECO:0007669"/>
    <property type="project" value="InterPro"/>
</dbReference>
<dbReference type="Proteomes" id="UP001285441">
    <property type="component" value="Unassembled WGS sequence"/>
</dbReference>
<accession>A0AAE0K168</accession>
<evidence type="ECO:0000313" key="3">
    <source>
        <dbReference type="EMBL" id="KAK3367802.1"/>
    </source>
</evidence>
<protein>
    <recommendedName>
        <fullName evidence="2">AAA+ ATPase domain-containing protein</fullName>
    </recommendedName>
</protein>
<dbReference type="Pfam" id="PF00004">
    <property type="entry name" value="AAA"/>
    <property type="match status" value="1"/>
</dbReference>
<feature type="region of interest" description="Disordered" evidence="1">
    <location>
        <begin position="237"/>
        <end position="268"/>
    </location>
</feature>
<feature type="domain" description="AAA+ ATPase" evidence="2">
    <location>
        <begin position="663"/>
        <end position="790"/>
    </location>
</feature>
<dbReference type="Pfam" id="PF23232">
    <property type="entry name" value="AAA_lid_13"/>
    <property type="match status" value="1"/>
</dbReference>
<comment type="caution">
    <text evidence="3">The sequence shown here is derived from an EMBL/GenBank/DDBJ whole genome shotgun (WGS) entry which is preliminary data.</text>
</comment>